<keyword evidence="1" id="KW-0472">Membrane</keyword>
<proteinExistence type="predicted"/>
<organism evidence="2 3">
    <name type="scientific">Dipteronia sinensis</name>
    <dbReference type="NCBI Taxonomy" id="43782"/>
    <lineage>
        <taxon>Eukaryota</taxon>
        <taxon>Viridiplantae</taxon>
        <taxon>Streptophyta</taxon>
        <taxon>Embryophyta</taxon>
        <taxon>Tracheophyta</taxon>
        <taxon>Spermatophyta</taxon>
        <taxon>Magnoliopsida</taxon>
        <taxon>eudicotyledons</taxon>
        <taxon>Gunneridae</taxon>
        <taxon>Pentapetalae</taxon>
        <taxon>rosids</taxon>
        <taxon>malvids</taxon>
        <taxon>Sapindales</taxon>
        <taxon>Sapindaceae</taxon>
        <taxon>Hippocastanoideae</taxon>
        <taxon>Acereae</taxon>
        <taxon>Dipteronia</taxon>
    </lineage>
</organism>
<evidence type="ECO:0000313" key="3">
    <source>
        <dbReference type="Proteomes" id="UP001281410"/>
    </source>
</evidence>
<comment type="caution">
    <text evidence="2">The sequence shown here is derived from an EMBL/GenBank/DDBJ whole genome shotgun (WGS) entry which is preliminary data.</text>
</comment>
<dbReference type="EMBL" id="JANJYJ010000010">
    <property type="protein sequence ID" value="KAK3183093.1"/>
    <property type="molecule type" value="Genomic_DNA"/>
</dbReference>
<gene>
    <name evidence="2" type="ORF">Dsin_030379</name>
</gene>
<accession>A0AAE0DR26</accession>
<sequence>MHSELCQAECGNGTLISYMLTLCRENVIFDWCSRVKYDGDLYLIDSVALNYLWLVLCTIIGGRCSLFSLPSLETGEEVNLCSSYVYGFPPFHKLMNFCEDKCCLRIAVLKDDIKEFKKNANTDGFLRLDYYYFRKYWHILVAVIMYVLLPMPLLFFVGSDSSLLSESDNSWVNVTKFLTGGIGSWKHCYTRYLEACRGNWLGGTADGALVLFHIGTVHCVLHWHGR</sequence>
<dbReference type="AlphaFoldDB" id="A0AAE0DR26"/>
<keyword evidence="3" id="KW-1185">Reference proteome</keyword>
<evidence type="ECO:0000256" key="1">
    <source>
        <dbReference type="SAM" id="Phobius"/>
    </source>
</evidence>
<protein>
    <submittedName>
        <fullName evidence="2">Uncharacterized protein</fullName>
    </submittedName>
</protein>
<name>A0AAE0DR26_9ROSI</name>
<keyword evidence="1" id="KW-1133">Transmembrane helix</keyword>
<keyword evidence="1" id="KW-0812">Transmembrane</keyword>
<reference evidence="2" key="1">
    <citation type="journal article" date="2023" name="Plant J.">
        <title>Genome sequences and population genomics provide insights into the demographic history, inbreeding, and mutation load of two 'living fossil' tree species of Dipteronia.</title>
        <authorList>
            <person name="Feng Y."/>
            <person name="Comes H.P."/>
            <person name="Chen J."/>
            <person name="Zhu S."/>
            <person name="Lu R."/>
            <person name="Zhang X."/>
            <person name="Li P."/>
            <person name="Qiu J."/>
            <person name="Olsen K.M."/>
            <person name="Qiu Y."/>
        </authorList>
    </citation>
    <scope>NUCLEOTIDE SEQUENCE</scope>
    <source>
        <strain evidence="2">NBL</strain>
    </source>
</reference>
<dbReference type="Proteomes" id="UP001281410">
    <property type="component" value="Unassembled WGS sequence"/>
</dbReference>
<evidence type="ECO:0000313" key="2">
    <source>
        <dbReference type="EMBL" id="KAK3183093.1"/>
    </source>
</evidence>
<feature type="transmembrane region" description="Helical" evidence="1">
    <location>
        <begin position="136"/>
        <end position="157"/>
    </location>
</feature>